<sequence length="164" mass="18369">MSAEFSDPPVCGDGSATDSHERGTVCGVQSDDLGPRESGPSGAAPSDTDERGSVSDQRVDRDSVDPALQASTLLDLVVELQRDNEQLRETVRRLEEENSRLAQKLERRGRERQYVLDHYEHRLRDANQELEQEKEDSGAETRPGRLVDALVSRVTQLVPGFRRR</sequence>
<dbReference type="EMBL" id="JBHUDP010000002">
    <property type="protein sequence ID" value="MFD1685068.1"/>
    <property type="molecule type" value="Genomic_DNA"/>
</dbReference>
<proteinExistence type="predicted"/>
<reference evidence="2 3" key="1">
    <citation type="journal article" date="2019" name="Int. J. Syst. Evol. Microbiol.">
        <title>The Global Catalogue of Microorganisms (GCM) 10K type strain sequencing project: providing services to taxonomists for standard genome sequencing and annotation.</title>
        <authorList>
            <consortium name="The Broad Institute Genomics Platform"/>
            <consortium name="The Broad Institute Genome Sequencing Center for Infectious Disease"/>
            <person name="Wu L."/>
            <person name="Ma J."/>
        </authorList>
    </citation>
    <scope>NUCLEOTIDE SEQUENCE [LARGE SCALE GENOMIC DNA]</scope>
    <source>
        <strain evidence="2 3">CGMCC 1.10387</strain>
    </source>
</reference>
<feature type="compositionally biased region" description="Basic and acidic residues" evidence="1">
    <location>
        <begin position="48"/>
        <end position="64"/>
    </location>
</feature>
<feature type="compositionally biased region" description="Basic and acidic residues" evidence="1">
    <location>
        <begin position="135"/>
        <end position="144"/>
    </location>
</feature>
<feature type="region of interest" description="Disordered" evidence="1">
    <location>
        <begin position="1"/>
        <end position="67"/>
    </location>
</feature>
<dbReference type="RefSeq" id="WP_256307008.1">
    <property type="nucleotide sequence ID" value="NZ_JANHAW010000001.1"/>
</dbReference>
<protein>
    <submittedName>
        <fullName evidence="2">Uncharacterized protein</fullName>
    </submittedName>
</protein>
<evidence type="ECO:0000256" key="1">
    <source>
        <dbReference type="SAM" id="MobiDB-lite"/>
    </source>
</evidence>
<name>A0ABD6DS31_9EURY</name>
<dbReference type="AlphaFoldDB" id="A0ABD6DS31"/>
<dbReference type="Proteomes" id="UP001597092">
    <property type="component" value="Unassembled WGS sequence"/>
</dbReference>
<keyword evidence="3" id="KW-1185">Reference proteome</keyword>
<evidence type="ECO:0000313" key="3">
    <source>
        <dbReference type="Proteomes" id="UP001597092"/>
    </source>
</evidence>
<evidence type="ECO:0000313" key="2">
    <source>
        <dbReference type="EMBL" id="MFD1685068.1"/>
    </source>
</evidence>
<feature type="region of interest" description="Disordered" evidence="1">
    <location>
        <begin position="125"/>
        <end position="144"/>
    </location>
</feature>
<organism evidence="2 3">
    <name type="scientific">Halobellus litoreus</name>
    <dbReference type="NCBI Taxonomy" id="755310"/>
    <lineage>
        <taxon>Archaea</taxon>
        <taxon>Methanobacteriati</taxon>
        <taxon>Methanobacteriota</taxon>
        <taxon>Stenosarchaea group</taxon>
        <taxon>Halobacteria</taxon>
        <taxon>Halobacteriales</taxon>
        <taxon>Haloferacaceae</taxon>
        <taxon>Halobellus</taxon>
    </lineage>
</organism>
<gene>
    <name evidence="2" type="ORF">ACFSAS_05515</name>
</gene>
<comment type="caution">
    <text evidence="2">The sequence shown here is derived from an EMBL/GenBank/DDBJ whole genome shotgun (WGS) entry which is preliminary data.</text>
</comment>
<accession>A0ABD6DS31</accession>